<dbReference type="Pfam" id="PF04143">
    <property type="entry name" value="Sulf_transp"/>
    <property type="match status" value="1"/>
</dbReference>
<feature type="transmembrane region" description="Helical" evidence="1">
    <location>
        <begin position="38"/>
        <end position="60"/>
    </location>
</feature>
<proteinExistence type="predicted"/>
<protein>
    <submittedName>
        <fullName evidence="2">Uncharacterized protein</fullName>
    </submittedName>
</protein>
<organism evidence="2 3">
    <name type="scientific">Pontiella desulfatans</name>
    <dbReference type="NCBI Taxonomy" id="2750659"/>
    <lineage>
        <taxon>Bacteria</taxon>
        <taxon>Pseudomonadati</taxon>
        <taxon>Kiritimatiellota</taxon>
        <taxon>Kiritimatiellia</taxon>
        <taxon>Kiritimatiellales</taxon>
        <taxon>Pontiellaceae</taxon>
        <taxon>Pontiella</taxon>
    </lineage>
</organism>
<dbReference type="Proteomes" id="UP000366872">
    <property type="component" value="Unassembled WGS sequence"/>
</dbReference>
<evidence type="ECO:0000256" key="1">
    <source>
        <dbReference type="SAM" id="Phobius"/>
    </source>
</evidence>
<dbReference type="InterPro" id="IPR007272">
    <property type="entry name" value="Sulf_transp_TsuA/YedE"/>
</dbReference>
<evidence type="ECO:0000313" key="2">
    <source>
        <dbReference type="EMBL" id="VGO16075.1"/>
    </source>
</evidence>
<dbReference type="AlphaFoldDB" id="A0A6C2U800"/>
<keyword evidence="1" id="KW-0812">Transmembrane</keyword>
<sequence>MNLIAAILIGTFFGFVLQKSGAANPQRITEMLRLKDFHLMKAILLGIGLGSLLLFILLALGLADPGHLSVKTAYTGVIAGGALMGVGWAVSGFCPGTGLVAAGALRKDALFFILGGLVGALLFTLLYGALESTPMFHAIGGGKATLAETGVEGYTALIPAIPPLVIAGGIGIGFIIIAWLLPQDRTPE</sequence>
<accession>A0A6C2U800</accession>
<dbReference type="EMBL" id="CAAHFG010000003">
    <property type="protein sequence ID" value="VGO16075.1"/>
    <property type="molecule type" value="Genomic_DNA"/>
</dbReference>
<name>A0A6C2U800_PONDE</name>
<gene>
    <name evidence="2" type="ORF">PDESU_04665</name>
</gene>
<feature type="transmembrane region" description="Helical" evidence="1">
    <location>
        <begin position="110"/>
        <end position="130"/>
    </location>
</feature>
<feature type="transmembrane region" description="Helical" evidence="1">
    <location>
        <begin position="151"/>
        <end position="181"/>
    </location>
</feature>
<dbReference type="RefSeq" id="WP_136081627.1">
    <property type="nucleotide sequence ID" value="NZ_CAAHFG010000003.1"/>
</dbReference>
<keyword evidence="1" id="KW-1133">Transmembrane helix</keyword>
<reference evidence="2 3" key="1">
    <citation type="submission" date="2019-04" db="EMBL/GenBank/DDBJ databases">
        <authorList>
            <person name="Van Vliet M D."/>
        </authorList>
    </citation>
    <scope>NUCLEOTIDE SEQUENCE [LARGE SCALE GENOMIC DNA]</scope>
    <source>
        <strain evidence="2 3">F1</strain>
    </source>
</reference>
<keyword evidence="1" id="KW-0472">Membrane</keyword>
<evidence type="ECO:0000313" key="3">
    <source>
        <dbReference type="Proteomes" id="UP000366872"/>
    </source>
</evidence>
<keyword evidence="3" id="KW-1185">Reference proteome</keyword>